<keyword evidence="1" id="KW-0677">Repeat</keyword>
<name>A0A2T4URN5_9MICO</name>
<dbReference type="Pfam" id="PF01380">
    <property type="entry name" value="SIS"/>
    <property type="match status" value="2"/>
</dbReference>
<protein>
    <recommendedName>
        <fullName evidence="2">SIS domain-containing protein</fullName>
    </recommendedName>
</protein>
<feature type="domain" description="SIS" evidence="2">
    <location>
        <begin position="26"/>
        <end position="165"/>
    </location>
</feature>
<dbReference type="InterPro" id="IPR046348">
    <property type="entry name" value="SIS_dom_sf"/>
</dbReference>
<evidence type="ECO:0000256" key="1">
    <source>
        <dbReference type="ARBA" id="ARBA00022737"/>
    </source>
</evidence>
<evidence type="ECO:0000259" key="2">
    <source>
        <dbReference type="PROSITE" id="PS51464"/>
    </source>
</evidence>
<dbReference type="SUPFAM" id="SSF53697">
    <property type="entry name" value="SIS domain"/>
    <property type="match status" value="1"/>
</dbReference>
<dbReference type="InterPro" id="IPR035466">
    <property type="entry name" value="GlmS/AgaS_SIS"/>
</dbReference>
<dbReference type="GO" id="GO:0006002">
    <property type="term" value="P:fructose 6-phosphate metabolic process"/>
    <property type="evidence" value="ECO:0007669"/>
    <property type="project" value="TreeGrafter"/>
</dbReference>
<dbReference type="InterPro" id="IPR001347">
    <property type="entry name" value="SIS_dom"/>
</dbReference>
<dbReference type="GO" id="GO:0004360">
    <property type="term" value="F:glutamine-fructose-6-phosphate transaminase (isomerizing) activity"/>
    <property type="evidence" value="ECO:0007669"/>
    <property type="project" value="TreeGrafter"/>
</dbReference>
<organism evidence="3 4">
    <name type="scientific">Rathayibacter caricis DSM 15933</name>
    <dbReference type="NCBI Taxonomy" id="1328867"/>
    <lineage>
        <taxon>Bacteria</taxon>
        <taxon>Bacillati</taxon>
        <taxon>Actinomycetota</taxon>
        <taxon>Actinomycetes</taxon>
        <taxon>Micrococcales</taxon>
        <taxon>Microbacteriaceae</taxon>
        <taxon>Rathayibacter</taxon>
    </lineage>
</organism>
<dbReference type="RefSeq" id="WP_107573933.1">
    <property type="nucleotide sequence ID" value="NZ_PZPL01000001.1"/>
</dbReference>
<dbReference type="PROSITE" id="PS51464">
    <property type="entry name" value="SIS"/>
    <property type="match status" value="2"/>
</dbReference>
<feature type="domain" description="SIS" evidence="2">
    <location>
        <begin position="183"/>
        <end position="323"/>
    </location>
</feature>
<dbReference type="AlphaFoldDB" id="A0A2T4URN5"/>
<dbReference type="Gene3D" id="3.40.50.10490">
    <property type="entry name" value="Glucose-6-phosphate isomerase like protein, domain 1"/>
    <property type="match status" value="2"/>
</dbReference>
<dbReference type="GO" id="GO:0006047">
    <property type="term" value="P:UDP-N-acetylglucosamine metabolic process"/>
    <property type="evidence" value="ECO:0007669"/>
    <property type="project" value="TreeGrafter"/>
</dbReference>
<dbReference type="PANTHER" id="PTHR10937">
    <property type="entry name" value="GLUCOSAMINE--FRUCTOSE-6-PHOSPHATE AMINOTRANSFERASE, ISOMERIZING"/>
    <property type="match status" value="1"/>
</dbReference>
<dbReference type="CDD" id="cd05009">
    <property type="entry name" value="SIS_GlmS_GlmD_2"/>
    <property type="match status" value="1"/>
</dbReference>
<dbReference type="InterPro" id="IPR035490">
    <property type="entry name" value="GlmS/FrlB_SIS"/>
</dbReference>
<accession>A0A2T4URN5</accession>
<proteinExistence type="predicted"/>
<reference evidence="3 4" key="1">
    <citation type="submission" date="2018-03" db="EMBL/GenBank/DDBJ databases">
        <title>Bacteriophage NCPPB3778 and a type I-E CRISPR drive the evolution of the US Biological Select Agent, Rathayibacter toxicus.</title>
        <authorList>
            <person name="Davis E.W.II."/>
            <person name="Tabima J.F."/>
            <person name="Weisberg A.J."/>
            <person name="Dantas Lopes L."/>
            <person name="Wiseman M.S."/>
            <person name="Wiseman M.S."/>
            <person name="Pupko T."/>
            <person name="Belcher M.S."/>
            <person name="Sechler A.J."/>
            <person name="Tancos M.A."/>
            <person name="Schroeder B.K."/>
            <person name="Murray T.D."/>
            <person name="Luster D.G."/>
            <person name="Schneider W.L."/>
            <person name="Rogers E."/>
            <person name="Andreote F.D."/>
            <person name="Grunwald N.J."/>
            <person name="Putnam M.L."/>
            <person name="Chang J.H."/>
        </authorList>
    </citation>
    <scope>NUCLEOTIDE SEQUENCE [LARGE SCALE GENOMIC DNA]</scope>
    <source>
        <strain evidence="3 4">DSM 15933</strain>
    </source>
</reference>
<sequence length="338" mass="34919">MSTVRAYIHEQPAALRRALAPLDPAVLDSVQALAPERVLLVGSGTSSSAARVIRGRAARLLGVPVEVALPTDVLHYLPDAIDERTLVVAVSQSGRSTATLRSLALARDRGARTVLVTGEPVRPGLSDVVVDLRCGPEEVGAKTKGFTATIATLAAVLGGAEDLAGIPERVAAALDSEPLVTAWARSLDPSVSVSITGSGPNLATAQEAALKILETARIPVEAVETEEFLHGPHRRLGPGLALVVLALDGPLLPRALALIDYAAPLVAGLLVVTDTDAPLPEGVTAVRLAPGLPEELTPLPAIVPLQLLAVALTEHLGLSPEDAVLPDFHARLASKETA</sequence>
<comment type="caution">
    <text evidence="3">The sequence shown here is derived from an EMBL/GenBank/DDBJ whole genome shotgun (WGS) entry which is preliminary data.</text>
</comment>
<evidence type="ECO:0000313" key="3">
    <source>
        <dbReference type="EMBL" id="PTL72175.1"/>
    </source>
</evidence>
<evidence type="ECO:0000313" key="4">
    <source>
        <dbReference type="Proteomes" id="UP000241085"/>
    </source>
</evidence>
<dbReference type="EMBL" id="PZPL01000001">
    <property type="protein sequence ID" value="PTL72175.1"/>
    <property type="molecule type" value="Genomic_DNA"/>
</dbReference>
<dbReference type="Proteomes" id="UP000241085">
    <property type="component" value="Unassembled WGS sequence"/>
</dbReference>
<gene>
    <name evidence="3" type="ORF">C1I63_04500</name>
</gene>
<dbReference type="GO" id="GO:0097367">
    <property type="term" value="F:carbohydrate derivative binding"/>
    <property type="evidence" value="ECO:0007669"/>
    <property type="project" value="InterPro"/>
</dbReference>
<dbReference type="GO" id="GO:0006487">
    <property type="term" value="P:protein N-linked glycosylation"/>
    <property type="evidence" value="ECO:0007669"/>
    <property type="project" value="TreeGrafter"/>
</dbReference>
<dbReference type="PANTHER" id="PTHR10937:SF17">
    <property type="entry name" value="GLUCOSAMINE-FRUCTOSE-6-PHOSPHATE AMINOTRANSFERASE"/>
    <property type="match status" value="1"/>
</dbReference>
<keyword evidence="4" id="KW-1185">Reference proteome</keyword>
<dbReference type="CDD" id="cd05008">
    <property type="entry name" value="SIS_GlmS_GlmD_1"/>
    <property type="match status" value="1"/>
</dbReference>